<dbReference type="Proteomes" id="UP000735302">
    <property type="component" value="Unassembled WGS sequence"/>
</dbReference>
<proteinExistence type="predicted"/>
<reference evidence="2 3" key="1">
    <citation type="journal article" date="2021" name="Elife">
        <title>Chloroplast acquisition without the gene transfer in kleptoplastic sea slugs, Plakobranchus ocellatus.</title>
        <authorList>
            <person name="Maeda T."/>
            <person name="Takahashi S."/>
            <person name="Yoshida T."/>
            <person name="Shimamura S."/>
            <person name="Takaki Y."/>
            <person name="Nagai Y."/>
            <person name="Toyoda A."/>
            <person name="Suzuki Y."/>
            <person name="Arimoto A."/>
            <person name="Ishii H."/>
            <person name="Satoh N."/>
            <person name="Nishiyama T."/>
            <person name="Hasebe M."/>
            <person name="Maruyama T."/>
            <person name="Minagawa J."/>
            <person name="Obokata J."/>
            <person name="Shigenobu S."/>
        </authorList>
    </citation>
    <scope>NUCLEOTIDE SEQUENCE [LARGE SCALE GENOMIC DNA]</scope>
</reference>
<evidence type="ECO:0000313" key="3">
    <source>
        <dbReference type="Proteomes" id="UP000735302"/>
    </source>
</evidence>
<sequence length="62" mass="6712">MFLGWQRGSNHGAESQTHLNLPESQRSKVGGERGANNQTSKIGINTAALQARNALRTLDILP</sequence>
<dbReference type="EMBL" id="BLXT01001930">
    <property type="protein sequence ID" value="GFN89389.1"/>
    <property type="molecule type" value="Genomic_DNA"/>
</dbReference>
<keyword evidence="3" id="KW-1185">Reference proteome</keyword>
<evidence type="ECO:0000256" key="1">
    <source>
        <dbReference type="SAM" id="MobiDB-lite"/>
    </source>
</evidence>
<protein>
    <submittedName>
        <fullName evidence="2">Uncharacterized protein</fullName>
    </submittedName>
</protein>
<feature type="region of interest" description="Disordered" evidence="1">
    <location>
        <begin position="1"/>
        <end position="42"/>
    </location>
</feature>
<feature type="compositionally biased region" description="Polar residues" evidence="1">
    <location>
        <begin position="7"/>
        <end position="24"/>
    </location>
</feature>
<name>A0AAV3Z1X6_9GAST</name>
<gene>
    <name evidence="2" type="ORF">PoB_001589500</name>
</gene>
<accession>A0AAV3Z1X6</accession>
<evidence type="ECO:0000313" key="2">
    <source>
        <dbReference type="EMBL" id="GFN89389.1"/>
    </source>
</evidence>
<dbReference type="AlphaFoldDB" id="A0AAV3Z1X6"/>
<comment type="caution">
    <text evidence="2">The sequence shown here is derived from an EMBL/GenBank/DDBJ whole genome shotgun (WGS) entry which is preliminary data.</text>
</comment>
<organism evidence="2 3">
    <name type="scientific">Plakobranchus ocellatus</name>
    <dbReference type="NCBI Taxonomy" id="259542"/>
    <lineage>
        <taxon>Eukaryota</taxon>
        <taxon>Metazoa</taxon>
        <taxon>Spiralia</taxon>
        <taxon>Lophotrochozoa</taxon>
        <taxon>Mollusca</taxon>
        <taxon>Gastropoda</taxon>
        <taxon>Heterobranchia</taxon>
        <taxon>Euthyneura</taxon>
        <taxon>Panpulmonata</taxon>
        <taxon>Sacoglossa</taxon>
        <taxon>Placobranchoidea</taxon>
        <taxon>Plakobranchidae</taxon>
        <taxon>Plakobranchus</taxon>
    </lineage>
</organism>